<accession>A0A1L6TBT2</accession>
<keyword evidence="1" id="KW-0808">Transferase</keyword>
<dbReference type="GO" id="GO:0008168">
    <property type="term" value="F:methyltransferase activity"/>
    <property type="evidence" value="ECO:0007669"/>
    <property type="project" value="UniProtKB-KW"/>
</dbReference>
<reference evidence="1 2" key="1">
    <citation type="journal article" date="2014" name="Genome Announc.">
        <title>Comparative Genome Analysis of Two Isolates of the Fish Pathogen Piscirickettsia salmonis from Different Hosts Reveals Major Differences in Virulence-Associated Secretion Systems.</title>
        <authorList>
            <person name="Bohle H."/>
            <person name="Henriquez P."/>
            <person name="Grothusen H."/>
            <person name="Navas E."/>
            <person name="Sandoval A."/>
            <person name="Bustamante F."/>
            <person name="Bustos P."/>
            <person name="Mancilla M."/>
        </authorList>
    </citation>
    <scope>NUCLEOTIDE SEQUENCE [LARGE SCALE GENOMIC DNA]</scope>
    <source>
        <strain evidence="2">B1-32597</strain>
    </source>
</reference>
<dbReference type="EMBL" id="CP012508">
    <property type="protein sequence ID" value="ALB22795.1"/>
    <property type="molecule type" value="Genomic_DNA"/>
</dbReference>
<evidence type="ECO:0000313" key="2">
    <source>
        <dbReference type="Proteomes" id="UP000029558"/>
    </source>
</evidence>
<keyword evidence="1" id="KW-0489">Methyltransferase</keyword>
<dbReference type="OrthoDB" id="5616020at2"/>
<name>A0A1L6TBT2_PISSA</name>
<evidence type="ECO:0000313" key="1">
    <source>
        <dbReference type="EMBL" id="ALB22795.1"/>
    </source>
</evidence>
<protein>
    <submittedName>
        <fullName evidence="1">N-6 DNA methylase</fullName>
    </submittedName>
</protein>
<dbReference type="AlphaFoldDB" id="A0A1L6TBT2"/>
<gene>
    <name evidence="1" type="ORF">KU39_1613</name>
</gene>
<dbReference type="RefSeq" id="WP_017375696.1">
    <property type="nucleotide sequence ID" value="NZ_CP012508.1"/>
</dbReference>
<organism evidence="1 2">
    <name type="scientific">Piscirickettsia salmonis</name>
    <dbReference type="NCBI Taxonomy" id="1238"/>
    <lineage>
        <taxon>Bacteria</taxon>
        <taxon>Pseudomonadati</taxon>
        <taxon>Pseudomonadota</taxon>
        <taxon>Gammaproteobacteria</taxon>
        <taxon>Thiotrichales</taxon>
        <taxon>Piscirickettsiaceae</taxon>
        <taxon>Piscirickettsia</taxon>
    </lineage>
</organism>
<dbReference type="Proteomes" id="UP000029558">
    <property type="component" value="Chromosome"/>
</dbReference>
<dbReference type="GO" id="GO:0032259">
    <property type="term" value="P:methylation"/>
    <property type="evidence" value="ECO:0007669"/>
    <property type="project" value="UniProtKB-KW"/>
</dbReference>
<proteinExistence type="predicted"/>
<sequence length="127" mass="14435">MTINKRDFFDAINYADTAVKIHEYLLNTLEKQQKDFAESCNNDNSSEKSKALASISDVELRFAQLDMLSAIYRKVLLNTLNEIEGCNDQELKTIKNGLLHMVATTLEACVNDFTIEAKITIDIKEEQ</sequence>